<gene>
    <name evidence="14" type="ORF">AVEN_209088_2</name>
</gene>
<evidence type="ECO:0000256" key="5">
    <source>
        <dbReference type="ARBA" id="ARBA00022692"/>
    </source>
</evidence>
<organism evidence="14 15">
    <name type="scientific">Araneus ventricosus</name>
    <name type="common">Orbweaver spider</name>
    <name type="synonym">Epeira ventricosa</name>
    <dbReference type="NCBI Taxonomy" id="182803"/>
    <lineage>
        <taxon>Eukaryota</taxon>
        <taxon>Metazoa</taxon>
        <taxon>Ecdysozoa</taxon>
        <taxon>Arthropoda</taxon>
        <taxon>Chelicerata</taxon>
        <taxon>Arachnida</taxon>
        <taxon>Araneae</taxon>
        <taxon>Araneomorphae</taxon>
        <taxon>Entelegynae</taxon>
        <taxon>Araneoidea</taxon>
        <taxon>Araneidae</taxon>
        <taxon>Araneus</taxon>
    </lineage>
</organism>
<protein>
    <submittedName>
        <fullName evidence="14">Uncharacterized protein</fullName>
    </submittedName>
</protein>
<keyword evidence="8 12" id="KW-0406">Ion transport</keyword>
<evidence type="ECO:0000313" key="15">
    <source>
        <dbReference type="Proteomes" id="UP000499080"/>
    </source>
</evidence>
<dbReference type="PANTHER" id="PTHR11690">
    <property type="entry name" value="AMILORIDE-SENSITIVE SODIUM CHANNEL-RELATED"/>
    <property type="match status" value="1"/>
</dbReference>
<sequence>MMNGLETDLEVGGSIGISNTEETVTESSEGSIAKEESALEKTSRRRAVKKTVVWKTFKSIVFLICLIFLIIHSVDFFSIYYKYPTIIVLETTVAKEFKLPAITFCFRNTISFKEFCSYEPDWCETPGNMEEFCKKQRSDCRNGTANLTIPMQNKMTRRVMQRYLFNDSYNDALLFRYYNYSSKARTFTEDSKDDALFLKCYSENLHLYRSRSKLKTQKLNLGRKKDNLFLWMLLKQRNIEPFYPTDEPDVFVGIHSPYVPIDIDDLHAIRPGEEYEIDVQLEKEEHLLPPPYQTDCSYNGPSKDDNESTNPNSYEMCLELCKSEYTKAYFGCDWGMTMIPSLRDLCIFGNFERPNISPEQKVELQDKRLVCFQNCKQGCLKLQYKCRIKETQHFMLRTLLESKIIVYMKNPEVTVLRHVPFYGSGELFSHVGGILCCWLGISVFTFTDIMENGFRKVVRWKMFKKRKEKRAPTSEIHQE</sequence>
<comment type="similarity">
    <text evidence="2 12">Belongs to the amiloride-sensitive sodium channel (TC 1.A.6) family.</text>
</comment>
<dbReference type="GO" id="GO:0015280">
    <property type="term" value="F:ligand-gated sodium channel activity"/>
    <property type="evidence" value="ECO:0007669"/>
    <property type="project" value="TreeGrafter"/>
</dbReference>
<keyword evidence="4 12" id="KW-0894">Sodium channel</keyword>
<evidence type="ECO:0000313" key="14">
    <source>
        <dbReference type="EMBL" id="GBM77144.1"/>
    </source>
</evidence>
<feature type="transmembrane region" description="Helical" evidence="13">
    <location>
        <begin position="60"/>
        <end position="81"/>
    </location>
</feature>
<dbReference type="AlphaFoldDB" id="A0A4Y2IHM7"/>
<comment type="caution">
    <text evidence="14">The sequence shown here is derived from an EMBL/GenBank/DDBJ whole genome shotgun (WGS) entry which is preliminary data.</text>
</comment>
<dbReference type="InterPro" id="IPR001873">
    <property type="entry name" value="ENaC"/>
</dbReference>
<evidence type="ECO:0000256" key="10">
    <source>
        <dbReference type="ARBA" id="ARBA00023201"/>
    </source>
</evidence>
<dbReference type="Gene3D" id="1.10.287.770">
    <property type="entry name" value="YojJ-like"/>
    <property type="match status" value="1"/>
</dbReference>
<keyword evidence="15" id="KW-1185">Reference proteome</keyword>
<evidence type="ECO:0000256" key="9">
    <source>
        <dbReference type="ARBA" id="ARBA00023136"/>
    </source>
</evidence>
<comment type="subcellular location">
    <subcellularLocation>
        <location evidence="1">Membrane</location>
        <topology evidence="1">Multi-pass membrane protein</topology>
    </subcellularLocation>
</comment>
<evidence type="ECO:0000256" key="13">
    <source>
        <dbReference type="SAM" id="Phobius"/>
    </source>
</evidence>
<accession>A0A4Y2IHM7</accession>
<evidence type="ECO:0000256" key="1">
    <source>
        <dbReference type="ARBA" id="ARBA00004141"/>
    </source>
</evidence>
<evidence type="ECO:0000256" key="6">
    <source>
        <dbReference type="ARBA" id="ARBA00022989"/>
    </source>
</evidence>
<keyword evidence="3 12" id="KW-0813">Transport</keyword>
<evidence type="ECO:0000256" key="7">
    <source>
        <dbReference type="ARBA" id="ARBA00023053"/>
    </source>
</evidence>
<evidence type="ECO:0000256" key="12">
    <source>
        <dbReference type="RuleBase" id="RU000679"/>
    </source>
</evidence>
<dbReference type="EMBL" id="BGPR01002669">
    <property type="protein sequence ID" value="GBM77144.1"/>
    <property type="molecule type" value="Genomic_DNA"/>
</dbReference>
<evidence type="ECO:0000256" key="2">
    <source>
        <dbReference type="ARBA" id="ARBA00007193"/>
    </source>
</evidence>
<dbReference type="GO" id="GO:0005886">
    <property type="term" value="C:plasma membrane"/>
    <property type="evidence" value="ECO:0007669"/>
    <property type="project" value="TreeGrafter"/>
</dbReference>
<evidence type="ECO:0000256" key="11">
    <source>
        <dbReference type="ARBA" id="ARBA00023303"/>
    </source>
</evidence>
<keyword evidence="7" id="KW-0915">Sodium</keyword>
<evidence type="ECO:0000256" key="8">
    <source>
        <dbReference type="ARBA" id="ARBA00023065"/>
    </source>
</evidence>
<dbReference type="PANTHER" id="PTHR11690:SF248">
    <property type="entry name" value="PICKPOCKET 17, ISOFORM A"/>
    <property type="match status" value="1"/>
</dbReference>
<dbReference type="Proteomes" id="UP000499080">
    <property type="component" value="Unassembled WGS sequence"/>
</dbReference>
<keyword evidence="6 13" id="KW-1133">Transmembrane helix</keyword>
<keyword evidence="11 12" id="KW-0407">Ion channel</keyword>
<dbReference type="Pfam" id="PF00858">
    <property type="entry name" value="ASC"/>
    <property type="match status" value="1"/>
</dbReference>
<proteinExistence type="inferred from homology"/>
<reference evidence="14 15" key="1">
    <citation type="journal article" date="2019" name="Sci. Rep.">
        <title>Orb-weaving spider Araneus ventricosus genome elucidates the spidroin gene catalogue.</title>
        <authorList>
            <person name="Kono N."/>
            <person name="Nakamura H."/>
            <person name="Ohtoshi R."/>
            <person name="Moran D.A.P."/>
            <person name="Shinohara A."/>
            <person name="Yoshida Y."/>
            <person name="Fujiwara M."/>
            <person name="Mori M."/>
            <person name="Tomita M."/>
            <person name="Arakawa K."/>
        </authorList>
    </citation>
    <scope>NUCLEOTIDE SEQUENCE [LARGE SCALE GENOMIC DNA]</scope>
</reference>
<keyword evidence="9 13" id="KW-0472">Membrane</keyword>
<keyword evidence="10 12" id="KW-0739">Sodium transport</keyword>
<evidence type="ECO:0000256" key="3">
    <source>
        <dbReference type="ARBA" id="ARBA00022448"/>
    </source>
</evidence>
<evidence type="ECO:0000256" key="4">
    <source>
        <dbReference type="ARBA" id="ARBA00022461"/>
    </source>
</evidence>
<name>A0A4Y2IHM7_ARAVE</name>
<dbReference type="OrthoDB" id="6021021at2759"/>
<keyword evidence="5 12" id="KW-0812">Transmembrane</keyword>